<dbReference type="EMBL" id="QQAV01000002">
    <property type="protein sequence ID" value="RDI26983.1"/>
    <property type="molecule type" value="Genomic_DNA"/>
</dbReference>
<proteinExistence type="predicted"/>
<dbReference type="GO" id="GO:0005886">
    <property type="term" value="C:plasma membrane"/>
    <property type="evidence" value="ECO:0007669"/>
    <property type="project" value="UniProtKB-SubCell"/>
</dbReference>
<dbReference type="Proteomes" id="UP000255265">
    <property type="component" value="Unassembled WGS sequence"/>
</dbReference>
<evidence type="ECO:0000256" key="5">
    <source>
        <dbReference type="ARBA" id="ARBA00023136"/>
    </source>
</evidence>
<dbReference type="InterPro" id="IPR018076">
    <property type="entry name" value="T2SS_GspF_dom"/>
</dbReference>
<keyword evidence="3 6" id="KW-0812">Transmembrane</keyword>
<sequence>MAESPRIGLLLLAAVALMLAAAGLLLWQWAASRQGRAAAARHLGEQLAGLADNDAVPRARPAPLSTPASAQPLAAAPADGTLVDPWAATTEAATAASTSGRGRLDELLPPWLQGAVSAPQLGLGALALGILVSLAGLLASAPGVVAALAVLLPLSAFFLWWRVQKFRRRLVGQLPGFIDAMVRLITVGNSTQAAFQLAIPSAREPLRAYLERTAGLVRAGVDLDRALAQTAESVRVQELHLMAAVLGLGVRYGGRADLLLERLAHFIRDREQADQELQALSAETRLSAWILGLLPLIVGGLIVTNNPDYFLRMWHDGTGRMMVFGGAGLQLLGAVLLYRVARL</sequence>
<evidence type="ECO:0000259" key="7">
    <source>
        <dbReference type="Pfam" id="PF00482"/>
    </source>
</evidence>
<evidence type="ECO:0000256" key="3">
    <source>
        <dbReference type="ARBA" id="ARBA00022692"/>
    </source>
</evidence>
<evidence type="ECO:0000313" key="9">
    <source>
        <dbReference type="Proteomes" id="UP000255265"/>
    </source>
</evidence>
<dbReference type="RefSeq" id="WP_244917684.1">
    <property type="nucleotide sequence ID" value="NZ_QQAV01000002.1"/>
</dbReference>
<evidence type="ECO:0000256" key="1">
    <source>
        <dbReference type="ARBA" id="ARBA00004651"/>
    </source>
</evidence>
<keyword evidence="2" id="KW-1003">Cell membrane</keyword>
<comment type="caution">
    <text evidence="8">The sequence shown here is derived from an EMBL/GenBank/DDBJ whole genome shotgun (WGS) entry which is preliminary data.</text>
</comment>
<name>A0A370FP03_9BURK</name>
<dbReference type="Pfam" id="PF00482">
    <property type="entry name" value="T2SSF"/>
    <property type="match status" value="1"/>
</dbReference>
<evidence type="ECO:0000256" key="4">
    <source>
        <dbReference type="ARBA" id="ARBA00022989"/>
    </source>
</evidence>
<dbReference type="PANTHER" id="PTHR35007">
    <property type="entry name" value="INTEGRAL MEMBRANE PROTEIN-RELATED"/>
    <property type="match status" value="1"/>
</dbReference>
<feature type="transmembrane region" description="Helical" evidence="6">
    <location>
        <begin position="286"/>
        <end position="303"/>
    </location>
</feature>
<keyword evidence="5 6" id="KW-0472">Membrane</keyword>
<keyword evidence="4 6" id="KW-1133">Transmembrane helix</keyword>
<keyword evidence="9" id="KW-1185">Reference proteome</keyword>
<comment type="subcellular location">
    <subcellularLocation>
        <location evidence="1">Cell membrane</location>
        <topology evidence="1">Multi-pass membrane protein</topology>
    </subcellularLocation>
</comment>
<feature type="transmembrane region" description="Helical" evidence="6">
    <location>
        <begin position="144"/>
        <end position="161"/>
    </location>
</feature>
<accession>A0A370FP03</accession>
<evidence type="ECO:0000256" key="6">
    <source>
        <dbReference type="SAM" id="Phobius"/>
    </source>
</evidence>
<dbReference type="STRING" id="433924.NS331_02950"/>
<feature type="domain" description="Type II secretion system protein GspF" evidence="7">
    <location>
        <begin position="177"/>
        <end position="303"/>
    </location>
</feature>
<feature type="transmembrane region" description="Helical" evidence="6">
    <location>
        <begin position="323"/>
        <end position="341"/>
    </location>
</feature>
<dbReference type="AlphaFoldDB" id="A0A370FP03"/>
<evidence type="ECO:0000313" key="8">
    <source>
        <dbReference type="EMBL" id="RDI26983.1"/>
    </source>
</evidence>
<organism evidence="8 9">
    <name type="scientific">Pseudacidovorax intermedius</name>
    <dbReference type="NCBI Taxonomy" id="433924"/>
    <lineage>
        <taxon>Bacteria</taxon>
        <taxon>Pseudomonadati</taxon>
        <taxon>Pseudomonadota</taxon>
        <taxon>Betaproteobacteria</taxon>
        <taxon>Burkholderiales</taxon>
        <taxon>Comamonadaceae</taxon>
        <taxon>Pseudacidovorax</taxon>
    </lineage>
</organism>
<protein>
    <submittedName>
        <fullName evidence="8">Tight adherence protein B</fullName>
    </submittedName>
</protein>
<evidence type="ECO:0000256" key="2">
    <source>
        <dbReference type="ARBA" id="ARBA00022475"/>
    </source>
</evidence>
<reference evidence="8 9" key="1">
    <citation type="submission" date="2018-07" db="EMBL/GenBank/DDBJ databases">
        <title>Genomic Encyclopedia of Type Strains, Phase IV (KMG-IV): sequencing the most valuable type-strain genomes for metagenomic binning, comparative biology and taxonomic classification.</title>
        <authorList>
            <person name="Goeker M."/>
        </authorList>
    </citation>
    <scope>NUCLEOTIDE SEQUENCE [LARGE SCALE GENOMIC DNA]</scope>
    <source>
        <strain evidence="8 9">DSM 21352</strain>
    </source>
</reference>
<gene>
    <name evidence="8" type="ORF">DFR41_10215</name>
</gene>
<feature type="transmembrane region" description="Helical" evidence="6">
    <location>
        <begin position="6"/>
        <end position="27"/>
    </location>
</feature>
<dbReference type="PANTHER" id="PTHR35007:SF1">
    <property type="entry name" value="PILUS ASSEMBLY PROTEIN"/>
    <property type="match status" value="1"/>
</dbReference>